<dbReference type="Proteomes" id="UP000515913">
    <property type="component" value="Chromosome"/>
</dbReference>
<keyword evidence="4" id="KW-1185">Reference proteome</keyword>
<dbReference type="Gene3D" id="3.40.50.2000">
    <property type="entry name" value="Glycogen Phosphorylase B"/>
    <property type="match status" value="2"/>
</dbReference>
<accession>A0A7G9GVF2</accession>
<dbReference type="CDD" id="cd03794">
    <property type="entry name" value="GT4_WbuB-like"/>
    <property type="match status" value="1"/>
</dbReference>
<dbReference type="PANTHER" id="PTHR46401">
    <property type="entry name" value="GLYCOSYLTRANSFERASE WBBK-RELATED"/>
    <property type="match status" value="1"/>
</dbReference>
<dbReference type="AlphaFoldDB" id="A0A7G9GVF2"/>
<evidence type="ECO:0000256" key="1">
    <source>
        <dbReference type="ARBA" id="ARBA00022679"/>
    </source>
</evidence>
<dbReference type="RefSeq" id="WP_187422732.1">
    <property type="nucleotide sequence ID" value="NZ_CP060637.1"/>
</dbReference>
<reference evidence="3 4" key="1">
    <citation type="submission" date="2020-08" db="EMBL/GenBank/DDBJ databases">
        <authorList>
            <person name="Liu C."/>
            <person name="Sun Q."/>
        </authorList>
    </citation>
    <scope>NUCLEOTIDE SEQUENCE [LARGE SCALE GENOMIC DNA]</scope>
    <source>
        <strain evidence="3 4">NSJ-57</strain>
    </source>
</reference>
<feature type="domain" description="Glycosyl transferase family 1" evidence="2">
    <location>
        <begin position="205"/>
        <end position="380"/>
    </location>
</feature>
<sequence length="407" mass="47251">MNILFLIPRYIESKEDSTLEKELVLEFSKQGHDVYVATLFEGAENYKIGNSENINLIKINVGKYYSKGTNKYEKGITMLKIPYIFPKVLKKNITSKIECVILSTPMMNNPRLIKKLREIYGNIKIILIIWDIFPQNAIDLKMIHNKLLIKYFDNKYRKSLELVDMITVMSIGNFKYISNRYGNINKKKIIIVKNWAKLKPKFVIDKKNIREKYGYTVKDFIAVFGGNMGKPQKLENILELAHRLQEYKNIKFLFIGNGTEKERLEIITKNKLLTNVQFFNQIPRSDYEILISSCDLGIVSLDERFTVPNFPSKTTDYFKLGLPIFASLDQCSAEDYGKFLTIEAKAGVYGQAGNINDLKQKFLLLYNDQNLRQKLGKNGRLYYENNLSVEKAYDTIMNEFMNLSKGV</sequence>
<dbReference type="PANTHER" id="PTHR46401:SF2">
    <property type="entry name" value="GLYCOSYLTRANSFERASE WBBK-RELATED"/>
    <property type="match status" value="1"/>
</dbReference>
<dbReference type="EMBL" id="CP060637">
    <property type="protein sequence ID" value="QNM14784.1"/>
    <property type="molecule type" value="Genomic_DNA"/>
</dbReference>
<dbReference type="Pfam" id="PF00534">
    <property type="entry name" value="Glycos_transf_1"/>
    <property type="match status" value="1"/>
</dbReference>
<dbReference type="SUPFAM" id="SSF53756">
    <property type="entry name" value="UDP-Glycosyltransferase/glycogen phosphorylase"/>
    <property type="match status" value="1"/>
</dbReference>
<dbReference type="KEGG" id="fho:H9Q81_07415"/>
<name>A0A7G9GVF2_9FUSO</name>
<proteinExistence type="predicted"/>
<gene>
    <name evidence="3" type="ORF">H9Q81_07415</name>
</gene>
<keyword evidence="1 3" id="KW-0808">Transferase</keyword>
<evidence type="ECO:0000313" key="4">
    <source>
        <dbReference type="Proteomes" id="UP000515913"/>
    </source>
</evidence>
<evidence type="ECO:0000313" key="3">
    <source>
        <dbReference type="EMBL" id="QNM14784.1"/>
    </source>
</evidence>
<evidence type="ECO:0000259" key="2">
    <source>
        <dbReference type="Pfam" id="PF00534"/>
    </source>
</evidence>
<protein>
    <submittedName>
        <fullName evidence="3">Glycosyltransferase family 4 protein</fullName>
    </submittedName>
</protein>
<dbReference type="GO" id="GO:0016757">
    <property type="term" value="F:glycosyltransferase activity"/>
    <property type="evidence" value="ECO:0007669"/>
    <property type="project" value="InterPro"/>
</dbReference>
<organism evidence="3 4">
    <name type="scientific">Fusobacterium hominis</name>
    <dbReference type="NCBI Taxonomy" id="2764326"/>
    <lineage>
        <taxon>Bacteria</taxon>
        <taxon>Fusobacteriati</taxon>
        <taxon>Fusobacteriota</taxon>
        <taxon>Fusobacteriia</taxon>
        <taxon>Fusobacteriales</taxon>
        <taxon>Fusobacteriaceae</taxon>
        <taxon>Fusobacterium</taxon>
    </lineage>
</organism>
<dbReference type="InterPro" id="IPR001296">
    <property type="entry name" value="Glyco_trans_1"/>
</dbReference>
<dbReference type="GO" id="GO:0009103">
    <property type="term" value="P:lipopolysaccharide biosynthetic process"/>
    <property type="evidence" value="ECO:0007669"/>
    <property type="project" value="TreeGrafter"/>
</dbReference>